<gene>
    <name evidence="1" type="ORF">BCR41DRAFT_395388</name>
</gene>
<organism evidence="1 2">
    <name type="scientific">Lobosporangium transversale</name>
    <dbReference type="NCBI Taxonomy" id="64571"/>
    <lineage>
        <taxon>Eukaryota</taxon>
        <taxon>Fungi</taxon>
        <taxon>Fungi incertae sedis</taxon>
        <taxon>Mucoromycota</taxon>
        <taxon>Mortierellomycotina</taxon>
        <taxon>Mortierellomycetes</taxon>
        <taxon>Mortierellales</taxon>
        <taxon>Mortierellaceae</taxon>
        <taxon>Lobosporangium</taxon>
    </lineage>
</organism>
<evidence type="ECO:0000313" key="1">
    <source>
        <dbReference type="EMBL" id="ORZ19255.1"/>
    </source>
</evidence>
<keyword evidence="2" id="KW-1185">Reference proteome</keyword>
<evidence type="ECO:0000313" key="2">
    <source>
        <dbReference type="Proteomes" id="UP000193648"/>
    </source>
</evidence>
<protein>
    <submittedName>
        <fullName evidence="1">Uncharacterized protein</fullName>
    </submittedName>
</protein>
<dbReference type="AlphaFoldDB" id="A0A1Y2GQT6"/>
<dbReference type="OrthoDB" id="2441193at2759"/>
<proteinExistence type="predicted"/>
<sequence length="458" mass="51756">MRFSRSLMEHWFDPKSYVPQRLAEGQTVRNKTLVKEWHQWRAYFSGRGDEERQKASSSASITIPAVQSWRVEAESQAATATSSQDAIPPSAIEDNVWQLNPTSAALTSPSISPLSSNKLGPGPLFELRTAFAAAFQSFIGHPWRLPSGTVVDDVQDQAENRYELPAFMIHEMRKFRKGPEQLQEMLSSGWRGLELGDKNDGISVSALEAFRACMYHSMLNMYMAYSSQNFELPKSQSESWYRTFIWGFLPQLFSSGRALIYEPGEKGVSASAARKNTHRDLSVPFKRGHMADGIISCRSSNCELCAIEFSKFEDGPTATKVLEDSRKLGKMLKDMFDAIMSKCQKPSIVQKSLRAYGLVISGRIIYFISVRYLDGRYFRLQTEQVMALPSVWDRESITCTIVALLSKLLIFKQRMLEMSEKVIEWTQVVDLEDIKQMAHSSSLDDEGAFSELMTCSSP</sequence>
<reference evidence="1 2" key="1">
    <citation type="submission" date="2016-07" db="EMBL/GenBank/DDBJ databases">
        <title>Pervasive Adenine N6-methylation of Active Genes in Fungi.</title>
        <authorList>
            <consortium name="DOE Joint Genome Institute"/>
            <person name="Mondo S.J."/>
            <person name="Dannebaum R.O."/>
            <person name="Kuo R.C."/>
            <person name="Labutti K."/>
            <person name="Haridas S."/>
            <person name="Kuo A."/>
            <person name="Salamov A."/>
            <person name="Ahrendt S.R."/>
            <person name="Lipzen A."/>
            <person name="Sullivan W."/>
            <person name="Andreopoulos W.B."/>
            <person name="Clum A."/>
            <person name="Lindquist E."/>
            <person name="Daum C."/>
            <person name="Ramamoorthy G.K."/>
            <person name="Gryganskyi A."/>
            <person name="Culley D."/>
            <person name="Magnuson J.K."/>
            <person name="James T.Y."/>
            <person name="O'Malley M.A."/>
            <person name="Stajich J.E."/>
            <person name="Spatafora J.W."/>
            <person name="Visel A."/>
            <person name="Grigoriev I.V."/>
        </authorList>
    </citation>
    <scope>NUCLEOTIDE SEQUENCE [LARGE SCALE GENOMIC DNA]</scope>
    <source>
        <strain evidence="1 2">NRRL 3116</strain>
    </source>
</reference>
<comment type="caution">
    <text evidence="1">The sequence shown here is derived from an EMBL/GenBank/DDBJ whole genome shotgun (WGS) entry which is preliminary data.</text>
</comment>
<dbReference type="InParanoid" id="A0A1Y2GQT6"/>
<dbReference type="GeneID" id="33570571"/>
<dbReference type="RefSeq" id="XP_021882423.1">
    <property type="nucleotide sequence ID" value="XM_022028728.1"/>
</dbReference>
<name>A0A1Y2GQT6_9FUNG</name>
<dbReference type="Proteomes" id="UP000193648">
    <property type="component" value="Unassembled WGS sequence"/>
</dbReference>
<dbReference type="EMBL" id="MCFF01000014">
    <property type="protein sequence ID" value="ORZ19255.1"/>
    <property type="molecule type" value="Genomic_DNA"/>
</dbReference>
<accession>A0A1Y2GQT6</accession>